<reference evidence="1" key="1">
    <citation type="submission" date="2023-07" db="EMBL/GenBank/DDBJ databases">
        <title>draft genome sequence of fig (Ficus carica).</title>
        <authorList>
            <person name="Takahashi T."/>
            <person name="Nishimura K."/>
        </authorList>
    </citation>
    <scope>NUCLEOTIDE SEQUENCE</scope>
</reference>
<organism evidence="1 2">
    <name type="scientific">Ficus carica</name>
    <name type="common">Common fig</name>
    <dbReference type="NCBI Taxonomy" id="3494"/>
    <lineage>
        <taxon>Eukaryota</taxon>
        <taxon>Viridiplantae</taxon>
        <taxon>Streptophyta</taxon>
        <taxon>Embryophyta</taxon>
        <taxon>Tracheophyta</taxon>
        <taxon>Spermatophyta</taxon>
        <taxon>Magnoliopsida</taxon>
        <taxon>eudicotyledons</taxon>
        <taxon>Gunneridae</taxon>
        <taxon>Pentapetalae</taxon>
        <taxon>rosids</taxon>
        <taxon>fabids</taxon>
        <taxon>Rosales</taxon>
        <taxon>Moraceae</taxon>
        <taxon>Ficeae</taxon>
        <taxon>Ficus</taxon>
    </lineage>
</organism>
<keyword evidence="2" id="KW-1185">Reference proteome</keyword>
<dbReference type="EMBL" id="BTGU01000003">
    <property type="protein sequence ID" value="GMN32823.1"/>
    <property type="molecule type" value="Genomic_DNA"/>
</dbReference>
<name>A0AA87ZAS8_FICCA</name>
<evidence type="ECO:0000313" key="2">
    <source>
        <dbReference type="Proteomes" id="UP001187192"/>
    </source>
</evidence>
<sequence>MPTTVSNPAPPDPTCNVSVTNTHKIYNQKLDLTNRRTNQLESPDRDKSPLLRTQAGELAIGRWMTREAGELPMWAMGCCCRRQRKGKVARLVVEGAAGEIEPRQRPDPGGSDCSKIRQSIILLVFVDGVHFFFFIESESYLMIWKGIVKCNLHQCGIDLAQNMH</sequence>
<proteinExistence type="predicted"/>
<dbReference type="Proteomes" id="UP001187192">
    <property type="component" value="Unassembled WGS sequence"/>
</dbReference>
<accession>A0AA87ZAS8</accession>
<dbReference type="AlphaFoldDB" id="A0AA87ZAS8"/>
<comment type="caution">
    <text evidence="1">The sequence shown here is derived from an EMBL/GenBank/DDBJ whole genome shotgun (WGS) entry which is preliminary data.</text>
</comment>
<gene>
    <name evidence="1" type="ORF">TIFTF001_003864</name>
</gene>
<protein>
    <submittedName>
        <fullName evidence="1">Uncharacterized protein</fullName>
    </submittedName>
</protein>
<evidence type="ECO:0000313" key="1">
    <source>
        <dbReference type="EMBL" id="GMN32823.1"/>
    </source>
</evidence>